<proteinExistence type="predicted"/>
<reference evidence="2 3" key="1">
    <citation type="journal article" date="2019" name="Sci. Rep.">
        <title>A multi-omics analysis of the grapevine pathogen Lasiodiplodia theobromae reveals that temperature affects the expression of virulence- and pathogenicity-related genes.</title>
        <authorList>
            <person name="Felix C."/>
            <person name="Meneses R."/>
            <person name="Goncalves M.F.M."/>
            <person name="Tilleman L."/>
            <person name="Duarte A.S."/>
            <person name="Jorrin-Novo J.V."/>
            <person name="Van de Peer Y."/>
            <person name="Deforce D."/>
            <person name="Van Nieuwerburgh F."/>
            <person name="Esteves A.C."/>
            <person name="Alves A."/>
        </authorList>
    </citation>
    <scope>NUCLEOTIDE SEQUENCE [LARGE SCALE GENOMIC DNA]</scope>
    <source>
        <strain evidence="2 3">LA-SOL3</strain>
    </source>
</reference>
<feature type="compositionally biased region" description="Acidic residues" evidence="1">
    <location>
        <begin position="145"/>
        <end position="158"/>
    </location>
</feature>
<evidence type="ECO:0000313" key="2">
    <source>
        <dbReference type="EMBL" id="KAB2574647.1"/>
    </source>
</evidence>
<evidence type="ECO:0000313" key="3">
    <source>
        <dbReference type="Proteomes" id="UP000325902"/>
    </source>
</evidence>
<feature type="region of interest" description="Disordered" evidence="1">
    <location>
        <begin position="118"/>
        <end position="179"/>
    </location>
</feature>
<gene>
    <name evidence="2" type="ORF">DBV05_g6706</name>
</gene>
<name>A0A5N5DAM4_9PEZI</name>
<keyword evidence="3" id="KW-1185">Reference proteome</keyword>
<dbReference type="EMBL" id="VCHE01000041">
    <property type="protein sequence ID" value="KAB2574647.1"/>
    <property type="molecule type" value="Genomic_DNA"/>
</dbReference>
<protein>
    <submittedName>
        <fullName evidence="2">Uncharacterized protein</fullName>
    </submittedName>
</protein>
<sequence length="179" mass="18578">MTAPRPQTFTSRINYSSAPAAWPANAWIPTFPPATTIAAQQQHFAPPRPPAPPPAPATTLSINVNLNATSFMSGSPHGVMPLAGYAVGDGRTWYDPTFHGIPFPAVAQSAQLASVEGTQQQGGWGGGLMDVDHQGIAQGGGSSESDADAEGEPDDDFMGVEAVPGPGQGPVWPGVRYRM</sequence>
<dbReference type="AlphaFoldDB" id="A0A5N5DAM4"/>
<organism evidence="2 3">
    <name type="scientific">Lasiodiplodia theobromae</name>
    <dbReference type="NCBI Taxonomy" id="45133"/>
    <lineage>
        <taxon>Eukaryota</taxon>
        <taxon>Fungi</taxon>
        <taxon>Dikarya</taxon>
        <taxon>Ascomycota</taxon>
        <taxon>Pezizomycotina</taxon>
        <taxon>Dothideomycetes</taxon>
        <taxon>Dothideomycetes incertae sedis</taxon>
        <taxon>Botryosphaeriales</taxon>
        <taxon>Botryosphaeriaceae</taxon>
        <taxon>Lasiodiplodia</taxon>
    </lineage>
</organism>
<feature type="compositionally biased region" description="Low complexity" evidence="1">
    <location>
        <begin position="163"/>
        <end position="179"/>
    </location>
</feature>
<dbReference type="Proteomes" id="UP000325902">
    <property type="component" value="Unassembled WGS sequence"/>
</dbReference>
<evidence type="ECO:0000256" key="1">
    <source>
        <dbReference type="SAM" id="MobiDB-lite"/>
    </source>
</evidence>
<accession>A0A5N5DAM4</accession>
<comment type="caution">
    <text evidence="2">The sequence shown here is derived from an EMBL/GenBank/DDBJ whole genome shotgun (WGS) entry which is preliminary data.</text>
</comment>